<dbReference type="InterPro" id="IPR023650">
    <property type="entry name" value="Beta-lactam_class-A_AS"/>
</dbReference>
<feature type="region of interest" description="Disordered" evidence="6">
    <location>
        <begin position="28"/>
        <end position="47"/>
    </location>
</feature>
<dbReference type="Gene3D" id="3.40.710.10">
    <property type="entry name" value="DD-peptidase/beta-lactamase superfamily"/>
    <property type="match status" value="1"/>
</dbReference>
<feature type="chain" id="PRO_5039252454" description="Beta-lactamase" evidence="7">
    <location>
        <begin position="33"/>
        <end position="313"/>
    </location>
</feature>
<sequence>MGPVTPVRLRLRVAVAVLGALVLAGCTSSTPAEGTSSSSSATAPSSTTAATVDVSAELAALEQEYDVRIGVSAVDTGTGTRVEHRADERFGYASTLKAFAAGVFLREVPSADRARLVTWSQTDVDAAGYAPVTGAAVATGLTAAELAEAAVRQSDNLALNLVLDLLGGPAGLDAALADLGDTTTDVVHEEPALNDVDPATSTADTTTPAAFTDGLRALLAPGALTDADRSTLLSWMSGNATGDTLVRAGAPAGWVVADKSGGAGGIRNDIAVVTPPGRDPVLVTVLTEELDPTAAYEDAVVARTAAAVLTALG</sequence>
<gene>
    <name evidence="9" type="ORF">SAMN05660199_04537</name>
</gene>
<keyword evidence="3 5" id="KW-0378">Hydrolase</keyword>
<keyword evidence="4 5" id="KW-0046">Antibiotic resistance</keyword>
<keyword evidence="7" id="KW-0732">Signal</keyword>
<dbReference type="GO" id="GO:0046677">
    <property type="term" value="P:response to antibiotic"/>
    <property type="evidence" value="ECO:0007669"/>
    <property type="project" value="UniProtKB-UniRule"/>
</dbReference>
<dbReference type="InterPro" id="IPR000871">
    <property type="entry name" value="Beta-lactam_class-A"/>
</dbReference>
<keyword evidence="10" id="KW-1185">Reference proteome</keyword>
<dbReference type="NCBIfam" id="NF033103">
    <property type="entry name" value="bla_class_A"/>
    <property type="match status" value="1"/>
</dbReference>
<dbReference type="AlphaFoldDB" id="A0A1H0UJ68"/>
<dbReference type="InterPro" id="IPR012338">
    <property type="entry name" value="Beta-lactam/transpept-like"/>
</dbReference>
<dbReference type="PANTHER" id="PTHR35333:SF3">
    <property type="entry name" value="BETA-LACTAMASE-TYPE TRANSPEPTIDASE FOLD CONTAINING PROTEIN"/>
    <property type="match status" value="1"/>
</dbReference>
<evidence type="ECO:0000256" key="5">
    <source>
        <dbReference type="RuleBase" id="RU361140"/>
    </source>
</evidence>
<dbReference type="InterPro" id="IPR045155">
    <property type="entry name" value="Beta-lactam_cat"/>
</dbReference>
<comment type="similarity">
    <text evidence="1 5">Belongs to the class-A beta-lactamase family.</text>
</comment>
<feature type="domain" description="Beta-lactamase class A catalytic" evidence="8">
    <location>
        <begin position="70"/>
        <end position="287"/>
    </location>
</feature>
<dbReference type="PANTHER" id="PTHR35333">
    <property type="entry name" value="BETA-LACTAMASE"/>
    <property type="match status" value="1"/>
</dbReference>
<dbReference type="PRINTS" id="PR00118">
    <property type="entry name" value="BLACTAMASEA"/>
</dbReference>
<comment type="catalytic activity">
    <reaction evidence="5">
        <text>a beta-lactam + H2O = a substituted beta-amino acid</text>
        <dbReference type="Rhea" id="RHEA:20401"/>
        <dbReference type="ChEBI" id="CHEBI:15377"/>
        <dbReference type="ChEBI" id="CHEBI:35627"/>
        <dbReference type="ChEBI" id="CHEBI:140347"/>
        <dbReference type="EC" id="3.5.2.6"/>
    </reaction>
</comment>
<evidence type="ECO:0000259" key="8">
    <source>
        <dbReference type="Pfam" id="PF13354"/>
    </source>
</evidence>
<evidence type="ECO:0000256" key="7">
    <source>
        <dbReference type="SAM" id="SignalP"/>
    </source>
</evidence>
<evidence type="ECO:0000256" key="1">
    <source>
        <dbReference type="ARBA" id="ARBA00009009"/>
    </source>
</evidence>
<evidence type="ECO:0000313" key="10">
    <source>
        <dbReference type="Proteomes" id="UP000199088"/>
    </source>
</evidence>
<dbReference type="PROSITE" id="PS00146">
    <property type="entry name" value="BETA_LACTAMASE_A"/>
    <property type="match status" value="1"/>
</dbReference>
<evidence type="ECO:0000256" key="6">
    <source>
        <dbReference type="SAM" id="MobiDB-lite"/>
    </source>
</evidence>
<dbReference type="GO" id="GO:0008800">
    <property type="term" value="F:beta-lactamase activity"/>
    <property type="evidence" value="ECO:0007669"/>
    <property type="project" value="UniProtKB-UniRule"/>
</dbReference>
<dbReference type="EMBL" id="FNIR01000020">
    <property type="protein sequence ID" value="SDP66211.1"/>
    <property type="molecule type" value="Genomic_DNA"/>
</dbReference>
<dbReference type="Proteomes" id="UP000199088">
    <property type="component" value="Unassembled WGS sequence"/>
</dbReference>
<protein>
    <recommendedName>
        <fullName evidence="2 5">Beta-lactamase</fullName>
        <ecNumber evidence="2 5">3.5.2.6</ecNumber>
    </recommendedName>
</protein>
<dbReference type="EC" id="3.5.2.6" evidence="2 5"/>
<evidence type="ECO:0000256" key="4">
    <source>
        <dbReference type="ARBA" id="ARBA00023251"/>
    </source>
</evidence>
<evidence type="ECO:0000256" key="2">
    <source>
        <dbReference type="ARBA" id="ARBA00012865"/>
    </source>
</evidence>
<name>A0A1H0UJ68_9ACTN</name>
<reference evidence="10" key="1">
    <citation type="submission" date="2016-10" db="EMBL/GenBank/DDBJ databases">
        <authorList>
            <person name="Varghese N."/>
            <person name="Submissions S."/>
        </authorList>
    </citation>
    <scope>NUCLEOTIDE SEQUENCE [LARGE SCALE GENOMIC DNA]</scope>
    <source>
        <strain evidence="10">DSM 45843</strain>
    </source>
</reference>
<proteinExistence type="inferred from homology"/>
<feature type="signal peptide" evidence="7">
    <location>
        <begin position="1"/>
        <end position="32"/>
    </location>
</feature>
<dbReference type="RefSeq" id="WP_207500830.1">
    <property type="nucleotide sequence ID" value="NZ_FNIR01000020.1"/>
</dbReference>
<evidence type="ECO:0000313" key="9">
    <source>
        <dbReference type="EMBL" id="SDP66211.1"/>
    </source>
</evidence>
<evidence type="ECO:0000256" key="3">
    <source>
        <dbReference type="ARBA" id="ARBA00022801"/>
    </source>
</evidence>
<dbReference type="SUPFAM" id="SSF56601">
    <property type="entry name" value="beta-lactamase/transpeptidase-like"/>
    <property type="match status" value="1"/>
</dbReference>
<dbReference type="Pfam" id="PF13354">
    <property type="entry name" value="Beta-lactamase2"/>
    <property type="match status" value="1"/>
</dbReference>
<dbReference type="STRING" id="1052260.SAMN05660199_04537"/>
<accession>A0A1H0UJ68</accession>
<dbReference type="GO" id="GO:0030655">
    <property type="term" value="P:beta-lactam antibiotic catabolic process"/>
    <property type="evidence" value="ECO:0007669"/>
    <property type="project" value="InterPro"/>
</dbReference>
<organism evidence="9 10">
    <name type="scientific">Klenkia soli</name>
    <dbReference type="NCBI Taxonomy" id="1052260"/>
    <lineage>
        <taxon>Bacteria</taxon>
        <taxon>Bacillati</taxon>
        <taxon>Actinomycetota</taxon>
        <taxon>Actinomycetes</taxon>
        <taxon>Geodermatophilales</taxon>
        <taxon>Geodermatophilaceae</taxon>
        <taxon>Klenkia</taxon>
    </lineage>
</organism>